<dbReference type="RefSeq" id="XP_005774351.1">
    <property type="nucleotide sequence ID" value="XM_005774294.1"/>
</dbReference>
<dbReference type="eggNOG" id="KOG2062">
    <property type="taxonomic scope" value="Eukaryota"/>
</dbReference>
<dbReference type="KEGG" id="ehx:EMIHUDRAFT_458270"/>
<evidence type="ECO:0008006" key="11">
    <source>
        <dbReference type="Google" id="ProtNLM"/>
    </source>
</evidence>
<dbReference type="AlphaFoldDB" id="A0A0D3JEI7"/>
<dbReference type="InterPro" id="IPR002015">
    <property type="entry name" value="Proteasome/cyclosome_rpt"/>
</dbReference>
<reference evidence="9" key="2">
    <citation type="submission" date="2024-10" db="UniProtKB">
        <authorList>
            <consortium name="EnsemblProtists"/>
        </authorList>
    </citation>
    <scope>IDENTIFICATION</scope>
</reference>
<dbReference type="InterPro" id="IPR048570">
    <property type="entry name" value="PSMD1_RPN2_N"/>
</dbReference>
<evidence type="ECO:0000256" key="1">
    <source>
        <dbReference type="ARBA" id="ARBA00006308"/>
    </source>
</evidence>
<evidence type="ECO:0000259" key="8">
    <source>
        <dbReference type="Pfam" id="PF21505"/>
    </source>
</evidence>
<dbReference type="PaxDb" id="2903-EOD21922"/>
<dbReference type="PIRSF" id="PIRSF015947">
    <property type="entry name" value="26S_Psome_Rpn2"/>
    <property type="match status" value="1"/>
</dbReference>
<dbReference type="GeneID" id="17267462"/>
<name>A0A0D3JEI7_EMIH1</name>
<keyword evidence="2" id="KW-0677">Repeat</keyword>
<feature type="domain" description="26S proteasome regulatory subunit RPN2 C-terminal" evidence="7">
    <location>
        <begin position="802"/>
        <end position="970"/>
    </location>
</feature>
<keyword evidence="10" id="KW-1185">Reference proteome</keyword>
<evidence type="ECO:0000256" key="4">
    <source>
        <dbReference type="PIRNR" id="PIRNR015947"/>
    </source>
</evidence>
<dbReference type="Proteomes" id="UP000013827">
    <property type="component" value="Unassembled WGS sequence"/>
</dbReference>
<dbReference type="PANTHER" id="PTHR10943">
    <property type="entry name" value="26S PROTEASOME NON-ATPASE REGULATORY SUBUNIT"/>
    <property type="match status" value="1"/>
</dbReference>
<evidence type="ECO:0000256" key="2">
    <source>
        <dbReference type="ARBA" id="ARBA00022737"/>
    </source>
</evidence>
<dbReference type="InterPro" id="IPR016024">
    <property type="entry name" value="ARM-type_fold"/>
</dbReference>
<keyword evidence="6" id="KW-0472">Membrane</keyword>
<dbReference type="GO" id="GO:0008540">
    <property type="term" value="C:proteasome regulatory particle, base subcomplex"/>
    <property type="evidence" value="ECO:0007669"/>
    <property type="project" value="UniProtKB-UniRule"/>
</dbReference>
<dbReference type="InterPro" id="IPR040623">
    <property type="entry name" value="RPN2_C"/>
</dbReference>
<protein>
    <recommendedName>
        <fullName evidence="11">26S proteasome regulatory subunit RPN2 C-terminal domain-containing protein</fullName>
    </recommendedName>
</protein>
<keyword evidence="6" id="KW-1133">Transmembrane helix</keyword>
<evidence type="ECO:0000313" key="9">
    <source>
        <dbReference type="EnsemblProtists" id="EOD21922"/>
    </source>
</evidence>
<evidence type="ECO:0000313" key="10">
    <source>
        <dbReference type="Proteomes" id="UP000013827"/>
    </source>
</evidence>
<dbReference type="Pfam" id="PF18004">
    <property type="entry name" value="RPN2_C"/>
    <property type="match status" value="1"/>
</dbReference>
<comment type="similarity">
    <text evidence="1 4">Belongs to the proteasome subunit S1 family.</text>
</comment>
<sequence>MATAVLPAPAPLTSSVGLLAMLEESETQIKVHALQKLERVVPDFWAEISESLPDIEALYEDEAFPQRRLAALVASKVYYYLGEYADALVFALGAETLFNVDEGSEYVDTLLAKAIDEYCKQHQQRYEAATGSQEEGGSSTAAEAPIDRRLIDLVDRMVESSLERRAYQMVMGLALEARRTDLIERIILLCDAKPGELEHDASTIKMLEYCFGLFSSAVVPRSFRATLIALLVTIYRGLPAPEYLGLARCLAQAGDAAGVAAILSQLIESESAEARLAAFQISFDLVDNCTQAFLKLAHANLQLILSGEASIGLSLEFLVRSNKTDTLILTGMKKAADQRNSLCHSAIVLAHSLMNAGTTADSFLRDNLEWLSRATNWAKFSATATLGVIHRGHVKQALSLLAPYLPQAGMSASPYSEGGALFALGIIHANHGHSIRAYLLDALRSAGTNEVVQHGCALGIGISMMGSEDEDLYEELKGVLFNDSAVAGEAAALAMGLLMLGSASPKARPRGAARAARPRDRLASHGVHAPQAIEEMLGYAHDTAHEKIIRGLAIGIALCMYGREEEADPLVTTLLHEQEREPLAHTPPLDPILRYGAMYTIAFAFAATGSNAALRKCLHVAVSDVSDDVRRAAVIAIGFVLANTPAQCPRVVKLLAESYNPHVRYGSAFAVGISCAGSGSKEALELLTPMLSDPVDYVRQGALLASSMVLMQSADHKADSKLSKHREDLRKVVGDKHEDTMTKFGAIVATGLLDAGGRNVTIGLTSRTGNKIMPAIVGMGIFSHFWFWHPLLLFVSLAFTPTAAIGLNADLRMPQWRFKSGAPPSAFAYPPPTSNEKKEVASTVATASLSTTAKAAKIDKAKKAEAEAAEKAKAAERAEEERALVGEVREAHARGDISTAAVAAVLKLQPDKADEAEFDFEVLENPSRVLRSQERFCSLLPASRYEPVAKGRTSGVIMLKDTAPDAEEELLPLPAALAAASEGAEEEEPAPPEPFELPA</sequence>
<organism evidence="9 10">
    <name type="scientific">Emiliania huxleyi (strain CCMP1516)</name>
    <dbReference type="NCBI Taxonomy" id="280463"/>
    <lineage>
        <taxon>Eukaryota</taxon>
        <taxon>Haptista</taxon>
        <taxon>Haptophyta</taxon>
        <taxon>Prymnesiophyceae</taxon>
        <taxon>Isochrysidales</taxon>
        <taxon>Noelaerhabdaceae</taxon>
        <taxon>Emiliania</taxon>
    </lineage>
</organism>
<dbReference type="GO" id="GO:0043161">
    <property type="term" value="P:proteasome-mediated ubiquitin-dependent protein catabolic process"/>
    <property type="evidence" value="ECO:0007669"/>
    <property type="project" value="TreeGrafter"/>
</dbReference>
<dbReference type="PANTHER" id="PTHR10943:SF2">
    <property type="entry name" value="26S PROTEASOME NON-ATPASE REGULATORY SUBUNIT 1"/>
    <property type="match status" value="1"/>
</dbReference>
<dbReference type="Pfam" id="PF01851">
    <property type="entry name" value="PC_rep"/>
    <property type="match status" value="1"/>
</dbReference>
<dbReference type="GO" id="GO:0034515">
    <property type="term" value="C:proteasome storage granule"/>
    <property type="evidence" value="ECO:0007669"/>
    <property type="project" value="TreeGrafter"/>
</dbReference>
<feature type="transmembrane region" description="Helical" evidence="6">
    <location>
        <begin position="786"/>
        <end position="809"/>
    </location>
</feature>
<dbReference type="GO" id="GO:0030234">
    <property type="term" value="F:enzyme regulator activity"/>
    <property type="evidence" value="ECO:0007669"/>
    <property type="project" value="UniProtKB-UniRule"/>
</dbReference>
<dbReference type="EnsemblProtists" id="EOD21922">
    <property type="protein sequence ID" value="EOD21922"/>
    <property type="gene ID" value="EMIHUDRAFT_458270"/>
</dbReference>
<feature type="region of interest" description="Disordered" evidence="5">
    <location>
        <begin position="978"/>
        <end position="999"/>
    </location>
</feature>
<accession>A0A0D3JEI7</accession>
<reference evidence="10" key="1">
    <citation type="journal article" date="2013" name="Nature">
        <title>Pan genome of the phytoplankton Emiliania underpins its global distribution.</title>
        <authorList>
            <person name="Read B.A."/>
            <person name="Kegel J."/>
            <person name="Klute M.J."/>
            <person name="Kuo A."/>
            <person name="Lefebvre S.C."/>
            <person name="Maumus F."/>
            <person name="Mayer C."/>
            <person name="Miller J."/>
            <person name="Monier A."/>
            <person name="Salamov A."/>
            <person name="Young J."/>
            <person name="Aguilar M."/>
            <person name="Claverie J.M."/>
            <person name="Frickenhaus S."/>
            <person name="Gonzalez K."/>
            <person name="Herman E.K."/>
            <person name="Lin Y.C."/>
            <person name="Napier J."/>
            <person name="Ogata H."/>
            <person name="Sarno A.F."/>
            <person name="Shmutz J."/>
            <person name="Schroeder D."/>
            <person name="de Vargas C."/>
            <person name="Verret F."/>
            <person name="von Dassow P."/>
            <person name="Valentin K."/>
            <person name="Van de Peer Y."/>
            <person name="Wheeler G."/>
            <person name="Dacks J.B."/>
            <person name="Delwiche C.F."/>
            <person name="Dyhrman S.T."/>
            <person name="Glockner G."/>
            <person name="John U."/>
            <person name="Richards T."/>
            <person name="Worden A.Z."/>
            <person name="Zhang X."/>
            <person name="Grigoriev I.V."/>
            <person name="Allen A.E."/>
            <person name="Bidle K."/>
            <person name="Borodovsky M."/>
            <person name="Bowler C."/>
            <person name="Brownlee C."/>
            <person name="Cock J.M."/>
            <person name="Elias M."/>
            <person name="Gladyshev V.N."/>
            <person name="Groth M."/>
            <person name="Guda C."/>
            <person name="Hadaegh A."/>
            <person name="Iglesias-Rodriguez M.D."/>
            <person name="Jenkins J."/>
            <person name="Jones B.M."/>
            <person name="Lawson T."/>
            <person name="Leese F."/>
            <person name="Lindquist E."/>
            <person name="Lobanov A."/>
            <person name="Lomsadze A."/>
            <person name="Malik S.B."/>
            <person name="Marsh M.E."/>
            <person name="Mackinder L."/>
            <person name="Mock T."/>
            <person name="Mueller-Roeber B."/>
            <person name="Pagarete A."/>
            <person name="Parker M."/>
            <person name="Probert I."/>
            <person name="Quesneville H."/>
            <person name="Raines C."/>
            <person name="Rensing S.A."/>
            <person name="Riano-Pachon D.M."/>
            <person name="Richier S."/>
            <person name="Rokitta S."/>
            <person name="Shiraiwa Y."/>
            <person name="Soanes D.M."/>
            <person name="van der Giezen M."/>
            <person name="Wahlund T.M."/>
            <person name="Williams B."/>
            <person name="Wilson W."/>
            <person name="Wolfe G."/>
            <person name="Wurch L.L."/>
        </authorList>
    </citation>
    <scope>NUCLEOTIDE SEQUENCE</scope>
</reference>
<evidence type="ECO:0000259" key="7">
    <source>
        <dbReference type="Pfam" id="PF18004"/>
    </source>
</evidence>
<evidence type="ECO:0000256" key="6">
    <source>
        <dbReference type="SAM" id="Phobius"/>
    </source>
</evidence>
<dbReference type="Pfam" id="PF13646">
    <property type="entry name" value="HEAT_2"/>
    <property type="match status" value="1"/>
</dbReference>
<dbReference type="SUPFAM" id="SSF48371">
    <property type="entry name" value="ARM repeat"/>
    <property type="match status" value="1"/>
</dbReference>
<feature type="domain" description="26S proteasome non-ATPase regulatory subunit 1/RPN2 N-terminal" evidence="8">
    <location>
        <begin position="13"/>
        <end position="322"/>
    </location>
</feature>
<keyword evidence="6" id="KW-0812">Transmembrane</keyword>
<dbReference type="OMA" id="IMFGRQE"/>
<proteinExistence type="inferred from homology"/>
<dbReference type="HOGENOM" id="CLU_002323_0_0_1"/>
<keyword evidence="3 4" id="KW-0647">Proteasome</keyword>
<dbReference type="Pfam" id="PF21505">
    <property type="entry name" value="RPN2_N"/>
    <property type="match status" value="1"/>
</dbReference>
<dbReference type="InterPro" id="IPR011989">
    <property type="entry name" value="ARM-like"/>
</dbReference>
<dbReference type="STRING" id="2903.R1CHE6"/>
<evidence type="ECO:0000256" key="3">
    <source>
        <dbReference type="ARBA" id="ARBA00022942"/>
    </source>
</evidence>
<dbReference type="GO" id="GO:0042176">
    <property type="term" value="P:regulation of protein catabolic process"/>
    <property type="evidence" value="ECO:0007669"/>
    <property type="project" value="UniProtKB-UniRule"/>
</dbReference>
<evidence type="ECO:0000256" key="5">
    <source>
        <dbReference type="SAM" id="MobiDB-lite"/>
    </source>
</evidence>
<dbReference type="GO" id="GO:0005634">
    <property type="term" value="C:nucleus"/>
    <property type="evidence" value="ECO:0007669"/>
    <property type="project" value="TreeGrafter"/>
</dbReference>
<dbReference type="Gene3D" id="1.25.10.10">
    <property type="entry name" value="Leucine-rich Repeat Variant"/>
    <property type="match status" value="1"/>
</dbReference>
<dbReference type="InterPro" id="IPR016642">
    <property type="entry name" value="26S_Psome_Rpn2"/>
</dbReference>
<dbReference type="FunFam" id="1.25.10.10:FF:000017">
    <property type="entry name" value="26S proteasome non-ATPase regulatory subunit 1"/>
    <property type="match status" value="1"/>
</dbReference>